<dbReference type="InterPro" id="IPR002716">
    <property type="entry name" value="PIN_dom"/>
</dbReference>
<sequence>METGRPTADCSGPVAQPGNSEGPGGIRHMKVFFDTSAFVKRYVEEPGTEKVLEICDKADQLVLCVICLPEMISTLNRLVREGRLQNDEYRKLRDLVLEEIEDAEICFLTPEVVAQTIKCLESNVLRAMDALHLGCALVVEPDLFVSSDRRQLEAARRAGLKVMEA</sequence>
<reference evidence="3 4" key="1">
    <citation type="submission" date="2006-10" db="EMBL/GenBank/DDBJ databases">
        <title>Complete sequence of Syntrophobacter fumaroxidans MPOB.</title>
        <authorList>
            <consortium name="US DOE Joint Genome Institute"/>
            <person name="Copeland A."/>
            <person name="Lucas S."/>
            <person name="Lapidus A."/>
            <person name="Barry K."/>
            <person name="Detter J.C."/>
            <person name="Glavina del Rio T."/>
            <person name="Hammon N."/>
            <person name="Israni S."/>
            <person name="Pitluck S."/>
            <person name="Goltsman E.G."/>
            <person name="Martinez M."/>
            <person name="Schmutz J."/>
            <person name="Larimer F."/>
            <person name="Land M."/>
            <person name="Hauser L."/>
            <person name="Kyrpides N."/>
            <person name="Kim E."/>
            <person name="Boone D.R."/>
            <person name="Brockman F."/>
            <person name="Culley D."/>
            <person name="Ferry J."/>
            <person name="Gunsalus R."/>
            <person name="McInerney M.J."/>
            <person name="Morrison M."/>
            <person name="Plugge C."/>
            <person name="Rohlin L."/>
            <person name="Scholten J."/>
            <person name="Sieber J."/>
            <person name="Stams A.J.M."/>
            <person name="Worm P."/>
            <person name="Henstra A.M."/>
            <person name="Richardson P."/>
        </authorList>
    </citation>
    <scope>NUCLEOTIDE SEQUENCE [LARGE SCALE GENOMIC DNA]</scope>
    <source>
        <strain evidence="4">DSM 10017 / MPOB</strain>
    </source>
</reference>
<evidence type="ECO:0000256" key="1">
    <source>
        <dbReference type="SAM" id="MobiDB-lite"/>
    </source>
</evidence>
<name>A0LFA5_SYNFM</name>
<dbReference type="Pfam" id="PF01850">
    <property type="entry name" value="PIN"/>
    <property type="match status" value="1"/>
</dbReference>
<dbReference type="SUPFAM" id="SSF88723">
    <property type="entry name" value="PIN domain-like"/>
    <property type="match status" value="1"/>
</dbReference>
<gene>
    <name evidence="3" type="ordered locus">Sfum_0407</name>
</gene>
<evidence type="ECO:0000313" key="4">
    <source>
        <dbReference type="Proteomes" id="UP000001784"/>
    </source>
</evidence>
<proteinExistence type="predicted"/>
<dbReference type="Gene3D" id="3.40.50.1010">
    <property type="entry name" value="5'-nuclease"/>
    <property type="match status" value="1"/>
</dbReference>
<organism evidence="3 4">
    <name type="scientific">Syntrophobacter fumaroxidans (strain DSM 10017 / MPOB)</name>
    <dbReference type="NCBI Taxonomy" id="335543"/>
    <lineage>
        <taxon>Bacteria</taxon>
        <taxon>Pseudomonadati</taxon>
        <taxon>Thermodesulfobacteriota</taxon>
        <taxon>Syntrophobacteria</taxon>
        <taxon>Syntrophobacterales</taxon>
        <taxon>Syntrophobacteraceae</taxon>
        <taxon>Syntrophobacter</taxon>
    </lineage>
</organism>
<accession>A0LFA5</accession>
<dbReference type="InParanoid" id="A0LFA5"/>
<dbReference type="STRING" id="335543.Sfum_0407"/>
<dbReference type="CDD" id="cd09874">
    <property type="entry name" value="PIN_MT3492-like"/>
    <property type="match status" value="1"/>
</dbReference>
<dbReference type="KEGG" id="sfu:Sfum_0407"/>
<dbReference type="HOGENOM" id="CLU_119496_1_1_7"/>
<evidence type="ECO:0000259" key="2">
    <source>
        <dbReference type="Pfam" id="PF01850"/>
    </source>
</evidence>
<dbReference type="AlphaFoldDB" id="A0LFA5"/>
<keyword evidence="4" id="KW-1185">Reference proteome</keyword>
<dbReference type="Proteomes" id="UP000001784">
    <property type="component" value="Chromosome"/>
</dbReference>
<dbReference type="EMBL" id="CP000478">
    <property type="protein sequence ID" value="ABK16107.1"/>
    <property type="molecule type" value="Genomic_DNA"/>
</dbReference>
<evidence type="ECO:0000313" key="3">
    <source>
        <dbReference type="EMBL" id="ABK16107.1"/>
    </source>
</evidence>
<dbReference type="InterPro" id="IPR029060">
    <property type="entry name" value="PIN-like_dom_sf"/>
</dbReference>
<feature type="region of interest" description="Disordered" evidence="1">
    <location>
        <begin position="1"/>
        <end position="23"/>
    </location>
</feature>
<protein>
    <recommendedName>
        <fullName evidence="2">PIN domain-containing protein</fullName>
    </recommendedName>
</protein>
<feature type="domain" description="PIN" evidence="2">
    <location>
        <begin position="31"/>
        <end position="155"/>
    </location>
</feature>
<dbReference type="eggNOG" id="COG1848">
    <property type="taxonomic scope" value="Bacteria"/>
</dbReference>